<keyword evidence="3" id="KW-0804">Transcription</keyword>
<sequence length="255" mass="27191">MHMASHTPRAVSPISMVRVARPSTVDLITAELRSAIFTGALPVGSPIGEVEMSSQLGVSRSPLRESTQRLVQEGLLTASPGRGMRVSVIGPEHVADVYDARLAIEAQAVRLIIRSGAASVLDRLENAYAELVAVSEGTDARAIGDADIEFHRELVDSARSRRLTQYMATLAIETRIASFSDPGGYTVRRSVSDTYRQLLDALAAGDVPAAFLALEQQFAEAVARLTGKDDDVETVETPADAAPPAIGPIELTEEV</sequence>
<dbReference type="Pfam" id="PF00392">
    <property type="entry name" value="GntR"/>
    <property type="match status" value="1"/>
</dbReference>
<name>A0ABQ1RHB9_9MICO</name>
<dbReference type="Gene3D" id="1.10.10.10">
    <property type="entry name" value="Winged helix-like DNA-binding domain superfamily/Winged helix DNA-binding domain"/>
    <property type="match status" value="1"/>
</dbReference>
<keyword evidence="6" id="KW-1185">Reference proteome</keyword>
<evidence type="ECO:0000256" key="3">
    <source>
        <dbReference type="ARBA" id="ARBA00023163"/>
    </source>
</evidence>
<dbReference type="CDD" id="cd07377">
    <property type="entry name" value="WHTH_GntR"/>
    <property type="match status" value="1"/>
</dbReference>
<dbReference type="PROSITE" id="PS50949">
    <property type="entry name" value="HTH_GNTR"/>
    <property type="match status" value="1"/>
</dbReference>
<dbReference type="InterPro" id="IPR036388">
    <property type="entry name" value="WH-like_DNA-bd_sf"/>
</dbReference>
<dbReference type="InterPro" id="IPR011711">
    <property type="entry name" value="GntR_C"/>
</dbReference>
<dbReference type="Gene3D" id="1.20.120.530">
    <property type="entry name" value="GntR ligand-binding domain-like"/>
    <property type="match status" value="1"/>
</dbReference>
<accession>A0ABQ1RHB9</accession>
<dbReference type="SUPFAM" id="SSF46785">
    <property type="entry name" value="Winged helix' DNA-binding domain"/>
    <property type="match status" value="1"/>
</dbReference>
<keyword evidence="2" id="KW-0238">DNA-binding</keyword>
<feature type="domain" description="HTH gntR-type" evidence="4">
    <location>
        <begin position="22"/>
        <end position="89"/>
    </location>
</feature>
<dbReference type="Pfam" id="PF07729">
    <property type="entry name" value="FCD"/>
    <property type="match status" value="1"/>
</dbReference>
<dbReference type="PANTHER" id="PTHR43537:SF44">
    <property type="entry name" value="GNTR FAMILY REGULATORY PROTEIN"/>
    <property type="match status" value="1"/>
</dbReference>
<dbReference type="EMBL" id="BMCM01000001">
    <property type="protein sequence ID" value="GGD68203.1"/>
    <property type="molecule type" value="Genomic_DNA"/>
</dbReference>
<dbReference type="SUPFAM" id="SSF48008">
    <property type="entry name" value="GntR ligand-binding domain-like"/>
    <property type="match status" value="1"/>
</dbReference>
<dbReference type="PANTHER" id="PTHR43537">
    <property type="entry name" value="TRANSCRIPTIONAL REGULATOR, GNTR FAMILY"/>
    <property type="match status" value="1"/>
</dbReference>
<organism evidence="5 6">
    <name type="scientific">Microbacterium murale</name>
    <dbReference type="NCBI Taxonomy" id="1081040"/>
    <lineage>
        <taxon>Bacteria</taxon>
        <taxon>Bacillati</taxon>
        <taxon>Actinomycetota</taxon>
        <taxon>Actinomycetes</taxon>
        <taxon>Micrococcales</taxon>
        <taxon>Microbacteriaceae</taxon>
        <taxon>Microbacterium</taxon>
    </lineage>
</organism>
<dbReference type="SMART" id="SM00345">
    <property type="entry name" value="HTH_GNTR"/>
    <property type="match status" value="1"/>
</dbReference>
<dbReference type="InterPro" id="IPR008920">
    <property type="entry name" value="TF_FadR/GntR_C"/>
</dbReference>
<evidence type="ECO:0000256" key="1">
    <source>
        <dbReference type="ARBA" id="ARBA00023015"/>
    </source>
</evidence>
<comment type="caution">
    <text evidence="5">The sequence shown here is derived from an EMBL/GenBank/DDBJ whole genome shotgun (WGS) entry which is preliminary data.</text>
</comment>
<evidence type="ECO:0000259" key="4">
    <source>
        <dbReference type="PROSITE" id="PS50949"/>
    </source>
</evidence>
<keyword evidence="1" id="KW-0805">Transcription regulation</keyword>
<evidence type="ECO:0000256" key="2">
    <source>
        <dbReference type="ARBA" id="ARBA00023125"/>
    </source>
</evidence>
<dbReference type="InterPro" id="IPR000524">
    <property type="entry name" value="Tscrpt_reg_HTH_GntR"/>
</dbReference>
<evidence type="ECO:0000313" key="5">
    <source>
        <dbReference type="EMBL" id="GGD68203.1"/>
    </source>
</evidence>
<dbReference type="Proteomes" id="UP000629365">
    <property type="component" value="Unassembled WGS sequence"/>
</dbReference>
<proteinExistence type="predicted"/>
<gene>
    <name evidence="5" type="ORF">GCM10007269_09170</name>
</gene>
<dbReference type="SMART" id="SM00895">
    <property type="entry name" value="FCD"/>
    <property type="match status" value="1"/>
</dbReference>
<reference evidence="6" key="1">
    <citation type="journal article" date="2019" name="Int. J. Syst. Evol. Microbiol.">
        <title>The Global Catalogue of Microorganisms (GCM) 10K type strain sequencing project: providing services to taxonomists for standard genome sequencing and annotation.</title>
        <authorList>
            <consortium name="The Broad Institute Genomics Platform"/>
            <consortium name="The Broad Institute Genome Sequencing Center for Infectious Disease"/>
            <person name="Wu L."/>
            <person name="Ma J."/>
        </authorList>
    </citation>
    <scope>NUCLEOTIDE SEQUENCE [LARGE SCALE GENOMIC DNA]</scope>
    <source>
        <strain evidence="6">CCM 7640</strain>
    </source>
</reference>
<protein>
    <submittedName>
        <fullName evidence="5">Transcriptional regulator</fullName>
    </submittedName>
</protein>
<dbReference type="InterPro" id="IPR036390">
    <property type="entry name" value="WH_DNA-bd_sf"/>
</dbReference>
<evidence type="ECO:0000313" key="6">
    <source>
        <dbReference type="Proteomes" id="UP000629365"/>
    </source>
</evidence>